<keyword evidence="2 7" id="KW-0813">Transport</keyword>
<keyword evidence="4 7" id="KW-0812">Transmembrane</keyword>
<comment type="caution">
    <text evidence="9">The sequence shown here is derived from an EMBL/GenBank/DDBJ whole genome shotgun (WGS) entry which is preliminary data.</text>
</comment>
<evidence type="ECO:0000256" key="1">
    <source>
        <dbReference type="ARBA" id="ARBA00004651"/>
    </source>
</evidence>
<dbReference type="AlphaFoldDB" id="A0A7J3QF48"/>
<dbReference type="InterPro" id="IPR000515">
    <property type="entry name" value="MetI-like"/>
</dbReference>
<feature type="transmembrane region" description="Helical" evidence="7">
    <location>
        <begin position="121"/>
        <end position="142"/>
    </location>
</feature>
<keyword evidence="5 7" id="KW-1133">Transmembrane helix</keyword>
<dbReference type="EMBL" id="DTET01000254">
    <property type="protein sequence ID" value="HGV67115.1"/>
    <property type="molecule type" value="Genomic_DNA"/>
</dbReference>
<keyword evidence="3" id="KW-1003">Cell membrane</keyword>
<gene>
    <name evidence="9" type="ORF">ENV02_04800</name>
</gene>
<feature type="transmembrane region" description="Helical" evidence="7">
    <location>
        <begin position="163"/>
        <end position="185"/>
    </location>
</feature>
<evidence type="ECO:0000256" key="5">
    <source>
        <dbReference type="ARBA" id="ARBA00022989"/>
    </source>
</evidence>
<keyword evidence="6 7" id="KW-0472">Membrane</keyword>
<organism evidence="9">
    <name type="scientific">Ignisphaera aggregans</name>
    <dbReference type="NCBI Taxonomy" id="334771"/>
    <lineage>
        <taxon>Archaea</taxon>
        <taxon>Thermoproteota</taxon>
        <taxon>Thermoprotei</taxon>
        <taxon>Desulfurococcales</taxon>
        <taxon>Desulfurococcaceae</taxon>
        <taxon>Ignisphaera</taxon>
    </lineage>
</organism>
<evidence type="ECO:0000259" key="8">
    <source>
        <dbReference type="PROSITE" id="PS50928"/>
    </source>
</evidence>
<dbReference type="PANTHER" id="PTHR43163">
    <property type="entry name" value="DIPEPTIDE TRANSPORT SYSTEM PERMEASE PROTEIN DPPB-RELATED"/>
    <property type="match status" value="1"/>
</dbReference>
<evidence type="ECO:0000256" key="4">
    <source>
        <dbReference type="ARBA" id="ARBA00022692"/>
    </source>
</evidence>
<dbReference type="SUPFAM" id="SSF161098">
    <property type="entry name" value="MetI-like"/>
    <property type="match status" value="1"/>
</dbReference>
<dbReference type="PROSITE" id="PS50928">
    <property type="entry name" value="ABC_TM1"/>
    <property type="match status" value="1"/>
</dbReference>
<feature type="domain" description="ABC transmembrane type-1" evidence="8">
    <location>
        <begin position="115"/>
        <end position="326"/>
    </location>
</feature>
<comment type="subcellular location">
    <subcellularLocation>
        <location evidence="1 7">Cell membrane</location>
        <topology evidence="1 7">Multi-pass membrane protein</topology>
    </subcellularLocation>
</comment>
<feature type="transmembrane region" description="Helical" evidence="7">
    <location>
        <begin position="7"/>
        <end position="25"/>
    </location>
</feature>
<evidence type="ECO:0000256" key="6">
    <source>
        <dbReference type="ARBA" id="ARBA00023136"/>
    </source>
</evidence>
<dbReference type="PANTHER" id="PTHR43163:SF6">
    <property type="entry name" value="DIPEPTIDE TRANSPORT SYSTEM PERMEASE PROTEIN DPPB-RELATED"/>
    <property type="match status" value="1"/>
</dbReference>
<dbReference type="GO" id="GO:0055085">
    <property type="term" value="P:transmembrane transport"/>
    <property type="evidence" value="ECO:0007669"/>
    <property type="project" value="InterPro"/>
</dbReference>
<protein>
    <submittedName>
        <fullName evidence="9">ABC transporter permease</fullName>
    </submittedName>
</protein>
<name>A0A7J3QF48_9CREN</name>
<evidence type="ECO:0000313" key="9">
    <source>
        <dbReference type="EMBL" id="HGV67115.1"/>
    </source>
</evidence>
<feature type="transmembrane region" description="Helical" evidence="7">
    <location>
        <begin position="266"/>
        <end position="290"/>
    </location>
</feature>
<dbReference type="InterPro" id="IPR035906">
    <property type="entry name" value="MetI-like_sf"/>
</dbReference>
<accession>A0A7J3QF48</accession>
<evidence type="ECO:0000256" key="2">
    <source>
        <dbReference type="ARBA" id="ARBA00022448"/>
    </source>
</evidence>
<dbReference type="CDD" id="cd06261">
    <property type="entry name" value="TM_PBP2"/>
    <property type="match status" value="1"/>
</dbReference>
<comment type="similarity">
    <text evidence="7">Belongs to the binding-protein-dependent transport system permease family.</text>
</comment>
<dbReference type="Pfam" id="PF00528">
    <property type="entry name" value="BPD_transp_1"/>
    <property type="match status" value="1"/>
</dbReference>
<sequence length="346" mass="39105">MKFLIKRLGFWILVFLFGLNLVYFLPRLMPVNPVDMFLVRVLGGGGTGLGMAGASGTSTGGKIEEIKARFMELFGLDKPPLIQYLMFWRRIFTLNFGISYVEYPKTVSQIVINALSWTLLLIVPVIIVGFIIGTYLGLWVALRPSKIKNGIFYTFTILLQTPYYWLAMILLYVFAVTFQVFPIKGAYSERWLTPVLSLDFIIDALWHYILPFLTLCIPVIGGYAAGMRAAVASEARSFYVEFCSYLGFSTKKIRSYLLRSSILPQLTWFPITFVGLISQTLLVEVVFGYPGIGFYMYLAAFTLDYPLMEALFLMTMAIIVFGSLVIELVYGLLNPRIGSAYVAEEM</sequence>
<dbReference type="Gene3D" id="1.10.3720.10">
    <property type="entry name" value="MetI-like"/>
    <property type="match status" value="1"/>
</dbReference>
<dbReference type="GO" id="GO:0005886">
    <property type="term" value="C:plasma membrane"/>
    <property type="evidence" value="ECO:0007669"/>
    <property type="project" value="UniProtKB-SubCell"/>
</dbReference>
<feature type="transmembrane region" description="Helical" evidence="7">
    <location>
        <begin position="310"/>
        <end position="333"/>
    </location>
</feature>
<feature type="transmembrane region" description="Helical" evidence="7">
    <location>
        <begin position="205"/>
        <end position="226"/>
    </location>
</feature>
<evidence type="ECO:0000256" key="7">
    <source>
        <dbReference type="RuleBase" id="RU363032"/>
    </source>
</evidence>
<reference evidence="9" key="1">
    <citation type="journal article" date="2020" name="mSystems">
        <title>Genome- and Community-Level Interaction Insights into Carbon Utilization and Element Cycling Functions of Hydrothermarchaeota in Hydrothermal Sediment.</title>
        <authorList>
            <person name="Zhou Z."/>
            <person name="Liu Y."/>
            <person name="Xu W."/>
            <person name="Pan J."/>
            <person name="Luo Z.H."/>
            <person name="Li M."/>
        </authorList>
    </citation>
    <scope>NUCLEOTIDE SEQUENCE [LARGE SCALE GENOMIC DNA]</scope>
    <source>
        <strain evidence="9">SpSt-721</strain>
    </source>
</reference>
<proteinExistence type="inferred from homology"/>
<evidence type="ECO:0000256" key="3">
    <source>
        <dbReference type="ARBA" id="ARBA00022475"/>
    </source>
</evidence>